<dbReference type="InterPro" id="IPR050204">
    <property type="entry name" value="AraC_XylS_family_regulators"/>
</dbReference>
<evidence type="ECO:0000259" key="4">
    <source>
        <dbReference type="PROSITE" id="PS01124"/>
    </source>
</evidence>
<keyword evidence="6" id="KW-1185">Reference proteome</keyword>
<gene>
    <name evidence="5" type="primary">rhaS_3</name>
    <name evidence="5" type="ORF">PIECOFPK_01810</name>
</gene>
<keyword evidence="1" id="KW-0805">Transcription regulation</keyword>
<name>A0ABZ2EL88_9BACT</name>
<evidence type="ECO:0000256" key="2">
    <source>
        <dbReference type="ARBA" id="ARBA00023125"/>
    </source>
</evidence>
<dbReference type="Proteomes" id="UP001321305">
    <property type="component" value="Chromosome"/>
</dbReference>
<sequence>MKTINMTEYLPSSTLSDFIQSYRFIESAEGNINYILPNASPTIAIRYRGQFAYRHTPLPQTLDPAIVTGITPTLRKIEYLPNTAALIITFKPFGILHFINIPLHELLAVTLSLENFFPASALMSIQEQLASAPSNKERVKIIEQFLVLYLKPKKWDPRIQEAVREINITHGNIRIRELIQKLYISQDAFEKKFRKYVGAAPKQYARIIRMRHTVQQLQQSPRNILDTALELGYYDQAHFTKDIKQLTSIAPGKISTGTKFW</sequence>
<evidence type="ECO:0000256" key="3">
    <source>
        <dbReference type="ARBA" id="ARBA00023163"/>
    </source>
</evidence>
<organism evidence="5 6">
    <name type="scientific">Mycovorax composti</name>
    <dbReference type="NCBI Taxonomy" id="2962693"/>
    <lineage>
        <taxon>Bacteria</taxon>
        <taxon>Pseudomonadati</taxon>
        <taxon>Bacteroidota</taxon>
        <taxon>Chitinophagia</taxon>
        <taxon>Chitinophagales</taxon>
        <taxon>Chitinophagaceae</taxon>
        <taxon>Mycovorax</taxon>
    </lineage>
</organism>
<keyword evidence="2" id="KW-0238">DNA-binding</keyword>
<proteinExistence type="predicted"/>
<keyword evidence="3" id="KW-0804">Transcription</keyword>
<protein>
    <submittedName>
        <fullName evidence="5">HTH-type transcriptional activator RhaS</fullName>
    </submittedName>
</protein>
<dbReference type="Gene3D" id="1.10.10.60">
    <property type="entry name" value="Homeodomain-like"/>
    <property type="match status" value="1"/>
</dbReference>
<dbReference type="InterPro" id="IPR009057">
    <property type="entry name" value="Homeodomain-like_sf"/>
</dbReference>
<dbReference type="PANTHER" id="PTHR46796:SF13">
    <property type="entry name" value="HTH-TYPE TRANSCRIPTIONAL ACTIVATOR RHAS"/>
    <property type="match status" value="1"/>
</dbReference>
<dbReference type="Pfam" id="PF12833">
    <property type="entry name" value="HTH_18"/>
    <property type="match status" value="1"/>
</dbReference>
<dbReference type="PANTHER" id="PTHR46796">
    <property type="entry name" value="HTH-TYPE TRANSCRIPTIONAL ACTIVATOR RHAS-RELATED"/>
    <property type="match status" value="1"/>
</dbReference>
<dbReference type="InterPro" id="IPR018060">
    <property type="entry name" value="HTH_AraC"/>
</dbReference>
<dbReference type="SMART" id="SM00342">
    <property type="entry name" value="HTH_ARAC"/>
    <property type="match status" value="1"/>
</dbReference>
<dbReference type="SUPFAM" id="SSF46689">
    <property type="entry name" value="Homeodomain-like"/>
    <property type="match status" value="1"/>
</dbReference>
<reference evidence="6" key="1">
    <citation type="submission" date="2024-01" db="EMBL/GenBank/DDBJ databases">
        <title>Mycovorax composti gen. nov. sp. nov., a member of the family Chitinophagaceae isolated from button mushroom compost.</title>
        <authorList>
            <person name="Thai M."/>
            <person name="Bell T.L."/>
            <person name="Kertesz M.A."/>
        </authorList>
    </citation>
    <scope>NUCLEOTIDE SEQUENCE [LARGE SCALE GENOMIC DNA]</scope>
    <source>
        <strain evidence="6">C216</strain>
    </source>
</reference>
<dbReference type="PROSITE" id="PS01124">
    <property type="entry name" value="HTH_ARAC_FAMILY_2"/>
    <property type="match status" value="1"/>
</dbReference>
<feature type="domain" description="HTH araC/xylS-type" evidence="4">
    <location>
        <begin position="167"/>
        <end position="257"/>
    </location>
</feature>
<dbReference type="PROSITE" id="PS00041">
    <property type="entry name" value="HTH_ARAC_FAMILY_1"/>
    <property type="match status" value="1"/>
</dbReference>
<accession>A0ABZ2EL88</accession>
<dbReference type="InterPro" id="IPR046532">
    <property type="entry name" value="DUF6597"/>
</dbReference>
<dbReference type="Pfam" id="PF20240">
    <property type="entry name" value="DUF6597"/>
    <property type="match status" value="1"/>
</dbReference>
<evidence type="ECO:0000313" key="5">
    <source>
        <dbReference type="EMBL" id="WWC84077.1"/>
    </source>
</evidence>
<evidence type="ECO:0000313" key="6">
    <source>
        <dbReference type="Proteomes" id="UP001321305"/>
    </source>
</evidence>
<dbReference type="InterPro" id="IPR018062">
    <property type="entry name" value="HTH_AraC-typ_CS"/>
</dbReference>
<dbReference type="EMBL" id="CP144143">
    <property type="protein sequence ID" value="WWC84077.1"/>
    <property type="molecule type" value="Genomic_DNA"/>
</dbReference>
<evidence type="ECO:0000256" key="1">
    <source>
        <dbReference type="ARBA" id="ARBA00023015"/>
    </source>
</evidence>